<dbReference type="Proteomes" id="UP000198211">
    <property type="component" value="Unassembled WGS sequence"/>
</dbReference>
<organism evidence="8 9">
    <name type="scientific">Phytophthora megakarya</name>
    <dbReference type="NCBI Taxonomy" id="4795"/>
    <lineage>
        <taxon>Eukaryota</taxon>
        <taxon>Sar</taxon>
        <taxon>Stramenopiles</taxon>
        <taxon>Oomycota</taxon>
        <taxon>Peronosporomycetes</taxon>
        <taxon>Peronosporales</taxon>
        <taxon>Peronosporaceae</taxon>
        <taxon>Phytophthora</taxon>
    </lineage>
</organism>
<accession>A0A225UKH4</accession>
<evidence type="ECO:0000313" key="9">
    <source>
        <dbReference type="Proteomes" id="UP000198211"/>
    </source>
</evidence>
<dbReference type="AlphaFoldDB" id="A0A225UKH4"/>
<comment type="subcellular location">
    <subcellularLocation>
        <location evidence="1">Host cell</location>
    </subcellularLocation>
    <subcellularLocation>
        <location evidence="2">Secreted</location>
    </subcellularLocation>
</comment>
<comment type="similarity">
    <text evidence="3">Belongs to the RxLR effector family.</text>
</comment>
<keyword evidence="6" id="KW-0843">Virulence</keyword>
<evidence type="ECO:0000256" key="5">
    <source>
        <dbReference type="ARBA" id="ARBA00022729"/>
    </source>
</evidence>
<keyword evidence="9" id="KW-1185">Reference proteome</keyword>
<evidence type="ECO:0000256" key="2">
    <source>
        <dbReference type="ARBA" id="ARBA00004613"/>
    </source>
</evidence>
<reference evidence="9" key="1">
    <citation type="submission" date="2017-03" db="EMBL/GenBank/DDBJ databases">
        <title>Phytopthora megakarya and P. palmivora, two closely related causual agents of cacao black pod achieved similar genome size and gene model numbers by different mechanisms.</title>
        <authorList>
            <person name="Ali S."/>
            <person name="Shao J."/>
            <person name="Larry D.J."/>
            <person name="Kronmiller B."/>
            <person name="Shen D."/>
            <person name="Strem M.D."/>
            <person name="Melnick R.L."/>
            <person name="Guiltinan M.J."/>
            <person name="Tyler B.M."/>
            <person name="Meinhardt L.W."/>
            <person name="Bailey B.A."/>
        </authorList>
    </citation>
    <scope>NUCLEOTIDE SEQUENCE [LARGE SCALE GENOMIC DNA]</scope>
    <source>
        <strain evidence="9">zdho120</strain>
    </source>
</reference>
<protein>
    <submittedName>
        <fullName evidence="8">RxLR effector protein</fullName>
    </submittedName>
</protein>
<evidence type="ECO:0000313" key="8">
    <source>
        <dbReference type="EMBL" id="OWY92639.1"/>
    </source>
</evidence>
<dbReference type="GO" id="GO:0043657">
    <property type="term" value="C:host cell"/>
    <property type="evidence" value="ECO:0007669"/>
    <property type="project" value="UniProtKB-SubCell"/>
</dbReference>
<evidence type="ECO:0000256" key="1">
    <source>
        <dbReference type="ARBA" id="ARBA00004340"/>
    </source>
</evidence>
<dbReference type="InterPro" id="IPR054463">
    <property type="entry name" value="PexRD54_WY"/>
</dbReference>
<evidence type="ECO:0000256" key="6">
    <source>
        <dbReference type="ARBA" id="ARBA00023026"/>
    </source>
</evidence>
<gene>
    <name evidence="8" type="ORF">PHMEG_00038277</name>
</gene>
<evidence type="ECO:0000259" key="7">
    <source>
        <dbReference type="Pfam" id="PF22748"/>
    </source>
</evidence>
<keyword evidence="5" id="KW-0732">Signal</keyword>
<feature type="domain" description="RxLR effector PexRD54 WY" evidence="7">
    <location>
        <begin position="185"/>
        <end position="226"/>
    </location>
</feature>
<comment type="caution">
    <text evidence="8">The sequence shown here is derived from an EMBL/GenBank/DDBJ whole genome shotgun (WGS) entry which is preliminary data.</text>
</comment>
<keyword evidence="4" id="KW-0964">Secreted</keyword>
<evidence type="ECO:0000256" key="3">
    <source>
        <dbReference type="ARBA" id="ARBA00010400"/>
    </source>
</evidence>
<dbReference type="Pfam" id="PF22748">
    <property type="entry name" value="PexRD54_WY"/>
    <property type="match status" value="1"/>
</dbReference>
<proteinExistence type="inferred from homology"/>
<name>A0A225UKH4_9STRA</name>
<dbReference type="OrthoDB" id="127322at2759"/>
<feature type="non-terminal residue" evidence="8">
    <location>
        <position position="277"/>
    </location>
</feature>
<sequence length="277" mass="31776">MYRRYLACLGFLVSVVFIGADSIRTGLKNAVKSALKPDFSDGGIFQATNGIDITVPRSLRNNKVSIEGRTEDRTGGLSVSGFETLKSAIMSKVTPEKLEKWLKKGKSADAAFKRFHLDKPGYFLFDKPHFADWVDYADKLSAKFPKMSAISTLTKHYGDGYLYEIIQIAKRRPDMENLAIKLETEQMQRWVAIEKDPDEIFRQLHLNWHGGTVFDKPEFITWAKYVDDLSLKQPEEPTWMYSTLTRYFDDDDLFQMTNVAKNSEKTKAIATKVEDDW</sequence>
<dbReference type="EMBL" id="NBNE01017647">
    <property type="protein sequence ID" value="OWY92639.1"/>
    <property type="molecule type" value="Genomic_DNA"/>
</dbReference>
<evidence type="ECO:0000256" key="4">
    <source>
        <dbReference type="ARBA" id="ARBA00022525"/>
    </source>
</evidence>
<dbReference type="GO" id="GO:0005576">
    <property type="term" value="C:extracellular region"/>
    <property type="evidence" value="ECO:0007669"/>
    <property type="project" value="UniProtKB-SubCell"/>
</dbReference>